<dbReference type="Proteomes" id="UP000092612">
    <property type="component" value="Unassembled WGS sequence"/>
</dbReference>
<dbReference type="RefSeq" id="WP_068357496.1">
    <property type="nucleotide sequence ID" value="NZ_CP019337.1"/>
</dbReference>
<gene>
    <name evidence="1" type="ORF">LPB301_03355</name>
</gene>
<dbReference type="EMBL" id="LSFL01000006">
    <property type="protein sequence ID" value="OBY67183.1"/>
    <property type="molecule type" value="Genomic_DNA"/>
</dbReference>
<proteinExistence type="predicted"/>
<evidence type="ECO:0000313" key="1">
    <source>
        <dbReference type="EMBL" id="OBY67183.1"/>
    </source>
</evidence>
<comment type="caution">
    <text evidence="1">The sequence shown here is derived from an EMBL/GenBank/DDBJ whole genome shotgun (WGS) entry which is preliminary data.</text>
</comment>
<organism evidence="1 2">
    <name type="scientific">Polaribacter reichenbachii</name>
    <dbReference type="NCBI Taxonomy" id="996801"/>
    <lineage>
        <taxon>Bacteria</taxon>
        <taxon>Pseudomonadati</taxon>
        <taxon>Bacteroidota</taxon>
        <taxon>Flavobacteriia</taxon>
        <taxon>Flavobacteriales</taxon>
        <taxon>Flavobacteriaceae</taxon>
    </lineage>
</organism>
<sequence>MKKNKVVKLLADHKTSQNPEEKYSSLIEKFISPFVDDLNDFDHQEEIFNFIINAWNYGNLKSIFDKDEFKEIISVAKEDDPLHFPLLKKMVKEKTIKFKEFTDFIVDFDIKVNKDSISFKVKTAEEDDYMLNLLTDTISDDTTPLKSDFEENYINRAAISIKPLQPFIDWQNAIYPDSTIDENDLKDINIYLINNASYEDVDTYLKKKFDKYFMMELEGWHTDKRDWPQRRNYKMFKKWFQVNISTAVFDLEKTPISKTDY</sequence>
<name>A0A1B8U5Q1_9FLAO</name>
<dbReference type="STRING" id="996801.BW723_16900"/>
<dbReference type="KEGG" id="prn:BW723_16900"/>
<protein>
    <submittedName>
        <fullName evidence="1">Uncharacterized protein</fullName>
    </submittedName>
</protein>
<accession>A0A1B8U5Q1</accession>
<reference evidence="2" key="1">
    <citation type="submission" date="2016-02" db="EMBL/GenBank/DDBJ databases">
        <title>Paenibacillus sp. LPB0068, isolated from Crassostrea gigas.</title>
        <authorList>
            <person name="Shin S.-K."/>
            <person name="Yi H."/>
        </authorList>
    </citation>
    <scope>NUCLEOTIDE SEQUENCE [LARGE SCALE GENOMIC DNA]</scope>
    <source>
        <strain evidence="2">KCTC 23969</strain>
    </source>
</reference>
<dbReference type="AlphaFoldDB" id="A0A1B8U5Q1"/>
<evidence type="ECO:0000313" key="2">
    <source>
        <dbReference type="Proteomes" id="UP000092612"/>
    </source>
</evidence>
<keyword evidence="2" id="KW-1185">Reference proteome</keyword>